<organism evidence="1">
    <name type="scientific">marine sediment metagenome</name>
    <dbReference type="NCBI Taxonomy" id="412755"/>
    <lineage>
        <taxon>unclassified sequences</taxon>
        <taxon>metagenomes</taxon>
        <taxon>ecological metagenomes</taxon>
    </lineage>
</organism>
<gene>
    <name evidence="1" type="ORF">LCGC14_1059990</name>
</gene>
<name>A0A0F9MQZ0_9ZZZZ</name>
<dbReference type="EMBL" id="LAZR01004491">
    <property type="protein sequence ID" value="KKN08124.1"/>
    <property type="molecule type" value="Genomic_DNA"/>
</dbReference>
<evidence type="ECO:0000313" key="1">
    <source>
        <dbReference type="EMBL" id="KKN08124.1"/>
    </source>
</evidence>
<comment type="caution">
    <text evidence="1">The sequence shown here is derived from an EMBL/GenBank/DDBJ whole genome shotgun (WGS) entry which is preliminary data.</text>
</comment>
<sequence>MTRIYYNTVENTTTMLIATSAAGSELITKLESMRHNGLVSFDNIDGENRGRFKTLVIDASCINKIEEVINSDPRYDCSACSADTIEIAAKWEEFEENPMWDEVLWDETEWGGSIEPRKR</sequence>
<protein>
    <submittedName>
        <fullName evidence="1">Uncharacterized protein</fullName>
    </submittedName>
</protein>
<accession>A0A0F9MQZ0</accession>
<reference evidence="1" key="1">
    <citation type="journal article" date="2015" name="Nature">
        <title>Complex archaea that bridge the gap between prokaryotes and eukaryotes.</title>
        <authorList>
            <person name="Spang A."/>
            <person name="Saw J.H."/>
            <person name="Jorgensen S.L."/>
            <person name="Zaremba-Niedzwiedzka K."/>
            <person name="Martijn J."/>
            <person name="Lind A.E."/>
            <person name="van Eijk R."/>
            <person name="Schleper C."/>
            <person name="Guy L."/>
            <person name="Ettema T.J."/>
        </authorList>
    </citation>
    <scope>NUCLEOTIDE SEQUENCE</scope>
</reference>
<dbReference type="AlphaFoldDB" id="A0A0F9MQZ0"/>
<proteinExistence type="predicted"/>